<dbReference type="AlphaFoldDB" id="A0A8J1TSK7"/>
<reference evidence="1" key="1">
    <citation type="submission" date="2022-03" db="EMBL/GenBank/DDBJ databases">
        <authorList>
            <person name="Martin C."/>
        </authorList>
    </citation>
    <scope>NUCLEOTIDE SEQUENCE</scope>
</reference>
<name>A0A8J1TSK7_OWEFU</name>
<proteinExistence type="predicted"/>
<keyword evidence="2" id="KW-1185">Reference proteome</keyword>
<comment type="caution">
    <text evidence="1">The sequence shown here is derived from an EMBL/GenBank/DDBJ whole genome shotgun (WGS) entry which is preliminary data.</text>
</comment>
<dbReference type="EMBL" id="CAIIXF020000003">
    <property type="protein sequence ID" value="CAH1779207.1"/>
    <property type="molecule type" value="Genomic_DNA"/>
</dbReference>
<protein>
    <submittedName>
        <fullName evidence="1">Uncharacterized protein</fullName>
    </submittedName>
</protein>
<evidence type="ECO:0000313" key="1">
    <source>
        <dbReference type="EMBL" id="CAH1779207.1"/>
    </source>
</evidence>
<accession>A0A8J1TSK7</accession>
<feature type="non-terminal residue" evidence="1">
    <location>
        <position position="1"/>
    </location>
</feature>
<sequence>MLGRYLTTCLTVGIVILSSFDMIQSGLLGNRAIKNLIKRRNRTSIKARTEAILTTGSVLPKSNERLALNNTVFEDDVSYAVEKPLDLPSCDHSDIFSTDPLRDECFYLRCDIASGKYVRRRCPSSMSVPSYYMQNKDGERSTREVTHLPCIMPSSKCRPSLVKQGVERPVVMAC</sequence>
<gene>
    <name evidence="1" type="ORF">OFUS_LOCUS6035</name>
</gene>
<organism evidence="1 2">
    <name type="scientific">Owenia fusiformis</name>
    <name type="common">Polychaete worm</name>
    <dbReference type="NCBI Taxonomy" id="6347"/>
    <lineage>
        <taxon>Eukaryota</taxon>
        <taxon>Metazoa</taxon>
        <taxon>Spiralia</taxon>
        <taxon>Lophotrochozoa</taxon>
        <taxon>Annelida</taxon>
        <taxon>Polychaeta</taxon>
        <taxon>Sedentaria</taxon>
        <taxon>Canalipalpata</taxon>
        <taxon>Sabellida</taxon>
        <taxon>Oweniida</taxon>
        <taxon>Oweniidae</taxon>
        <taxon>Owenia</taxon>
    </lineage>
</organism>
<evidence type="ECO:0000313" key="2">
    <source>
        <dbReference type="Proteomes" id="UP000749559"/>
    </source>
</evidence>
<dbReference type="Proteomes" id="UP000749559">
    <property type="component" value="Unassembled WGS sequence"/>
</dbReference>